<feature type="region of interest" description="Disordered" evidence="1">
    <location>
        <begin position="68"/>
        <end position="90"/>
    </location>
</feature>
<evidence type="ECO:0000313" key="3">
    <source>
        <dbReference type="EMBL" id="XFO65704.1"/>
    </source>
</evidence>
<feature type="transmembrane region" description="Helical" evidence="2">
    <location>
        <begin position="37"/>
        <end position="59"/>
    </location>
</feature>
<evidence type="ECO:0000256" key="1">
    <source>
        <dbReference type="SAM" id="MobiDB-lite"/>
    </source>
</evidence>
<evidence type="ECO:0000256" key="2">
    <source>
        <dbReference type="SAM" id="Phobius"/>
    </source>
</evidence>
<dbReference type="EMBL" id="CP155573">
    <property type="protein sequence ID" value="XFO65704.1"/>
    <property type="molecule type" value="Genomic_DNA"/>
</dbReference>
<keyword evidence="2" id="KW-0812">Transmembrane</keyword>
<evidence type="ECO:0008006" key="5">
    <source>
        <dbReference type="Google" id="ProtNLM"/>
    </source>
</evidence>
<feature type="compositionally biased region" description="Polar residues" evidence="1">
    <location>
        <begin position="71"/>
        <end position="83"/>
    </location>
</feature>
<keyword evidence="4" id="KW-1185">Reference proteome</keyword>
<evidence type="ECO:0000313" key="4">
    <source>
        <dbReference type="Proteomes" id="UP000216752"/>
    </source>
</evidence>
<protein>
    <recommendedName>
        <fullName evidence="5">DUF3311 domain-containing protein</fullName>
    </recommendedName>
</protein>
<keyword evidence="2" id="KW-0472">Membrane</keyword>
<gene>
    <name evidence="3" type="ORF">SPSIL_018440</name>
</gene>
<dbReference type="RefSeq" id="WP_211289662.1">
    <property type="nucleotide sequence ID" value="NZ_CP155573.1"/>
</dbReference>
<dbReference type="Proteomes" id="UP000216752">
    <property type="component" value="Chromosome"/>
</dbReference>
<reference evidence="3" key="1">
    <citation type="submission" date="2024-05" db="EMBL/GenBank/DDBJ databases">
        <title>Isolation and characterization of Sporomusa carbonis sp. nov., a carboxydotrophic hydrogenogen in the genus of Sporomusa isolated from a charcoal burning pile.</title>
        <authorList>
            <person name="Boeer T."/>
            <person name="Rosenbaum F."/>
            <person name="Eysell L."/>
            <person name="Mueller V."/>
            <person name="Daniel R."/>
            <person name="Poehlein A."/>
        </authorList>
    </citation>
    <scope>NUCLEOTIDE SEQUENCE [LARGE SCALE GENOMIC DNA]</scope>
    <source>
        <strain evidence="3">DSM 10669</strain>
    </source>
</reference>
<feature type="transmembrane region" description="Helical" evidence="2">
    <location>
        <begin position="12"/>
        <end position="31"/>
    </location>
</feature>
<organism evidence="3 4">
    <name type="scientific">Sporomusa silvacetica DSM 10669</name>
    <dbReference type="NCBI Taxonomy" id="1123289"/>
    <lineage>
        <taxon>Bacteria</taxon>
        <taxon>Bacillati</taxon>
        <taxon>Bacillota</taxon>
        <taxon>Negativicutes</taxon>
        <taxon>Selenomonadales</taxon>
        <taxon>Sporomusaceae</taxon>
        <taxon>Sporomusa</taxon>
    </lineage>
</organism>
<keyword evidence="2" id="KW-1133">Transmembrane helix</keyword>
<sequence length="90" mass="10175">MKKSYKTTEKWWLGLTVLFYALYNVPGFPVYGDANAALWHGALTILPLWIIVYGGMAILHKQRRLRKRPDQSLQAADSINTDEPISKGGI</sequence>
<proteinExistence type="predicted"/>
<accession>A0ABZ3IJ61</accession>
<name>A0ABZ3IJ61_9FIRM</name>